<organism evidence="1 2">
    <name type="scientific">Candidatus Competibacter denitrificans Run_A_D11</name>
    <dbReference type="NCBI Taxonomy" id="1400863"/>
    <lineage>
        <taxon>Bacteria</taxon>
        <taxon>Pseudomonadati</taxon>
        <taxon>Pseudomonadota</taxon>
        <taxon>Gammaproteobacteria</taxon>
        <taxon>Candidatus Competibacteraceae</taxon>
        <taxon>Candidatus Competibacter</taxon>
    </lineage>
</organism>
<protein>
    <submittedName>
        <fullName evidence="1">Uncharacterized protein</fullName>
    </submittedName>
</protein>
<dbReference type="STRING" id="1400863.BN873_310007"/>
<proteinExistence type="predicted"/>
<comment type="caution">
    <text evidence="1">The sequence shown here is derived from an EMBL/GenBank/DDBJ whole genome shotgun (WGS) entry which is preliminary data.</text>
</comment>
<name>W6MD52_9GAMM</name>
<keyword evidence="2" id="KW-1185">Reference proteome</keyword>
<dbReference type="Proteomes" id="UP000035760">
    <property type="component" value="Unassembled WGS sequence"/>
</dbReference>
<reference evidence="1" key="1">
    <citation type="submission" date="2013-07" db="EMBL/GenBank/DDBJ databases">
        <authorList>
            <person name="McIlroy S."/>
        </authorList>
    </citation>
    <scope>NUCLEOTIDE SEQUENCE [LARGE SCALE GENOMIC DNA]</scope>
    <source>
        <strain evidence="1">Run_A_D11</strain>
    </source>
</reference>
<dbReference type="AlphaFoldDB" id="W6MD52"/>
<reference evidence="1" key="2">
    <citation type="submission" date="2014-03" db="EMBL/GenBank/DDBJ databases">
        <title>Candidatus Competibacter-lineage genomes retrieved from metagenomes reveal functional metabolic diversity.</title>
        <authorList>
            <person name="McIlroy S.J."/>
            <person name="Albertsen M."/>
            <person name="Andresen E.K."/>
            <person name="Saunders A.M."/>
            <person name="Kristiansen R."/>
            <person name="Stokholm-Bjerregaard M."/>
            <person name="Nielsen K.L."/>
            <person name="Nielsen P.H."/>
        </authorList>
    </citation>
    <scope>NUCLEOTIDE SEQUENCE</scope>
    <source>
        <strain evidence="1">Run_A_D11</strain>
    </source>
</reference>
<evidence type="ECO:0000313" key="1">
    <source>
        <dbReference type="EMBL" id="CDI02488.1"/>
    </source>
</evidence>
<accession>W6MD52</accession>
<sequence>MNRESLRDIVSPVRFNEQEFLKIRAQAIERGLSFAAAVRALALEKAAEELAANAHQDAPDKAA</sequence>
<gene>
    <name evidence="1" type="ORF">BN873_310007</name>
</gene>
<evidence type="ECO:0000313" key="2">
    <source>
        <dbReference type="Proteomes" id="UP000035760"/>
    </source>
</evidence>
<dbReference type="EMBL" id="CBTJ020000038">
    <property type="protein sequence ID" value="CDI02488.1"/>
    <property type="molecule type" value="Genomic_DNA"/>
</dbReference>